<protein>
    <submittedName>
        <fullName evidence="3">PBSX family phage terminase large subunit</fullName>
    </submittedName>
</protein>
<keyword evidence="1" id="KW-1188">Viral release from host cell</keyword>
<dbReference type="OrthoDB" id="4498710at2"/>
<dbReference type="NCBIfam" id="TIGR01547">
    <property type="entry name" value="phage_term_2"/>
    <property type="match status" value="1"/>
</dbReference>
<dbReference type="Proteomes" id="UP000317430">
    <property type="component" value="Unassembled WGS sequence"/>
</dbReference>
<evidence type="ECO:0000259" key="2">
    <source>
        <dbReference type="Pfam" id="PF17289"/>
    </source>
</evidence>
<keyword evidence="4" id="KW-1185">Reference proteome</keyword>
<proteinExistence type="predicted"/>
<dbReference type="RefSeq" id="WP_146566435.1">
    <property type="nucleotide sequence ID" value="NZ_VOHL01000001.1"/>
</dbReference>
<organism evidence="3 4">
    <name type="scientific">Streptococcus cuniculipharyngis</name>
    <dbReference type="NCBI Taxonomy" id="1562651"/>
    <lineage>
        <taxon>Bacteria</taxon>
        <taxon>Bacillati</taxon>
        <taxon>Bacillota</taxon>
        <taxon>Bacilli</taxon>
        <taxon>Lactobacillales</taxon>
        <taxon>Streptococcaceae</taxon>
        <taxon>Streptococcus</taxon>
    </lineage>
</organism>
<dbReference type="EMBL" id="VOHL01000001">
    <property type="protein sequence ID" value="TWS99153.1"/>
    <property type="molecule type" value="Genomic_DNA"/>
</dbReference>
<comment type="caution">
    <text evidence="3">The sequence shown here is derived from an EMBL/GenBank/DDBJ whole genome shotgun (WGS) entry which is preliminary data.</text>
</comment>
<evidence type="ECO:0000313" key="3">
    <source>
        <dbReference type="EMBL" id="TWS99153.1"/>
    </source>
</evidence>
<dbReference type="PANTHER" id="PTHR39184">
    <property type="match status" value="1"/>
</dbReference>
<evidence type="ECO:0000256" key="1">
    <source>
        <dbReference type="ARBA" id="ARBA00022612"/>
    </source>
</evidence>
<dbReference type="InterPro" id="IPR035421">
    <property type="entry name" value="Terminase_6C"/>
</dbReference>
<dbReference type="Gene3D" id="3.40.50.300">
    <property type="entry name" value="P-loop containing nucleotide triphosphate hydrolases"/>
    <property type="match status" value="1"/>
</dbReference>
<feature type="domain" description="Terminase large subunit gp17-like C-terminal" evidence="2">
    <location>
        <begin position="253"/>
        <end position="391"/>
    </location>
</feature>
<dbReference type="InterPro" id="IPR006437">
    <property type="entry name" value="Phage_terminase_lsu"/>
</dbReference>
<reference evidence="3 4" key="1">
    <citation type="submission" date="2019-08" db="EMBL/GenBank/DDBJ databases">
        <authorList>
            <person name="Lei W."/>
        </authorList>
    </citation>
    <scope>NUCLEOTIDE SEQUENCE [LARGE SCALE GENOMIC DNA]</scope>
    <source>
        <strain evidence="3 4">CCUG 66496</strain>
    </source>
</reference>
<dbReference type="Pfam" id="PF17289">
    <property type="entry name" value="Terminase_6C"/>
    <property type="match status" value="1"/>
</dbReference>
<dbReference type="PANTHER" id="PTHR39184:SF1">
    <property type="entry name" value="PBSX PHAGE TERMINASE LARGE SUBUNIT"/>
    <property type="match status" value="1"/>
</dbReference>
<accession>A0A5C5SG87</accession>
<dbReference type="Gene3D" id="3.30.420.280">
    <property type="match status" value="1"/>
</dbReference>
<gene>
    <name evidence="3" type="ORF">FRX57_02845</name>
</gene>
<dbReference type="InterPro" id="IPR052380">
    <property type="entry name" value="Viral_DNA_packaging_terminase"/>
</dbReference>
<name>A0A5C5SG87_9STRE</name>
<evidence type="ECO:0000313" key="4">
    <source>
        <dbReference type="Proteomes" id="UP000317430"/>
    </source>
</evidence>
<dbReference type="InterPro" id="IPR027417">
    <property type="entry name" value="P-loop_NTPase"/>
</dbReference>
<dbReference type="AlphaFoldDB" id="A0A5C5SG87"/>
<sequence>MGLNRLYHDKQISILKRALHEDWYMMINHGAVRAGKTQLDNDLFFLELRRAKKNAMKDGVETPMYILGATSGGTLQTNILRELSDKYGIDFKFDKHGNFMLFGVYVVTTFTGSIAGLRSIRGMTAYGAYINEATLANKEVFDEIRKRCSGSGARIICDTNPDHPNHWLKVDYIDKADGKSIIANHFTVFDNTFLNQRYIDNLIATTPSGMFTERGIYGRWVSGEGAVYREFTKDMYMSSQSLPVAELVGYYAGVDWGYDHYGAIVVCGETSDGSVYLLEEHSARHQEIEYWVAVAKDVKQRYGNIPFYADSARPEHVARFRRERLNCINGNKSILSGIEQVALLMKQGRFFVCQDKVARFKDEVYQYVWNEKTGQPDKHDDDVLDALRYAIYTHYVVRHGSTTKERLANASYYFGR</sequence>
<dbReference type="Pfam" id="PF03237">
    <property type="entry name" value="Terminase_6N"/>
    <property type="match status" value="1"/>
</dbReference>